<dbReference type="eggNOG" id="ENOG502SP4F">
    <property type="taxonomic scope" value="Eukaryota"/>
</dbReference>
<feature type="region of interest" description="Disordered" evidence="1">
    <location>
        <begin position="497"/>
        <end position="520"/>
    </location>
</feature>
<reference evidence="3" key="1">
    <citation type="journal article" date="2011" name="Nat. Commun.">
        <title>Effector diversification within compartments of the Leptosphaeria maculans genome affected by Repeat-Induced Point mutations.</title>
        <authorList>
            <person name="Rouxel T."/>
            <person name="Grandaubert J."/>
            <person name="Hane J.K."/>
            <person name="Hoede C."/>
            <person name="van de Wouw A.P."/>
            <person name="Couloux A."/>
            <person name="Dominguez V."/>
            <person name="Anthouard V."/>
            <person name="Bally P."/>
            <person name="Bourras S."/>
            <person name="Cozijnsen A.J."/>
            <person name="Ciuffetti L.M."/>
            <person name="Degrave A."/>
            <person name="Dilmaghani A."/>
            <person name="Duret L."/>
            <person name="Fudal I."/>
            <person name="Goodwin S.B."/>
            <person name="Gout L."/>
            <person name="Glaser N."/>
            <person name="Linglin J."/>
            <person name="Kema G.H.J."/>
            <person name="Lapalu N."/>
            <person name="Lawrence C.B."/>
            <person name="May K."/>
            <person name="Meyer M."/>
            <person name="Ollivier B."/>
            <person name="Poulain J."/>
            <person name="Schoch C.L."/>
            <person name="Simon A."/>
            <person name="Spatafora J.W."/>
            <person name="Stachowiak A."/>
            <person name="Turgeon B.G."/>
            <person name="Tyler B.M."/>
            <person name="Vincent D."/>
            <person name="Weissenbach J."/>
            <person name="Amselem J."/>
            <person name="Quesneville H."/>
            <person name="Oliver R.P."/>
            <person name="Wincker P."/>
            <person name="Balesdent M.-H."/>
            <person name="Howlett B.J."/>
        </authorList>
    </citation>
    <scope>NUCLEOTIDE SEQUENCE [LARGE SCALE GENOMIC DNA]</scope>
    <source>
        <strain evidence="3">JN3 / isolate v23.1.3 / race Av1-4-5-6-7-8</strain>
    </source>
</reference>
<feature type="compositionally biased region" description="Basic and acidic residues" evidence="1">
    <location>
        <begin position="750"/>
        <end position="763"/>
    </location>
</feature>
<feature type="region of interest" description="Disordered" evidence="1">
    <location>
        <begin position="616"/>
        <end position="828"/>
    </location>
</feature>
<feature type="compositionally biased region" description="Polar residues" evidence="1">
    <location>
        <begin position="718"/>
        <end position="732"/>
    </location>
</feature>
<dbReference type="AlphaFoldDB" id="E4ZHX7"/>
<dbReference type="HOGENOM" id="CLU_319351_0_0_1"/>
<dbReference type="Gene3D" id="1.10.10.60">
    <property type="entry name" value="Homeodomain-like"/>
    <property type="match status" value="1"/>
</dbReference>
<proteinExistence type="predicted"/>
<accession>E4ZHX7</accession>
<dbReference type="EMBL" id="FP929065">
    <property type="protein sequence ID" value="CBX91120.1"/>
    <property type="molecule type" value="Genomic_DNA"/>
</dbReference>
<feature type="compositionally biased region" description="Basic residues" evidence="1">
    <location>
        <begin position="498"/>
        <end position="514"/>
    </location>
</feature>
<feature type="compositionally biased region" description="Low complexity" evidence="1">
    <location>
        <begin position="776"/>
        <end position="788"/>
    </location>
</feature>
<feature type="compositionally biased region" description="Low complexity" evidence="1">
    <location>
        <begin position="16"/>
        <end position="34"/>
    </location>
</feature>
<evidence type="ECO:0000313" key="3">
    <source>
        <dbReference type="Proteomes" id="UP000002668"/>
    </source>
</evidence>
<sequence>MADRRGVRASSRRRTATPQLPNQVPTTQPQPTRAPRARTLRSASRDLNESLDVQKPTRRSARQASVTSVTNDSDLETKKAARRTRRKPAKEIPGDLAQASCAWICATLVIKADRNTPDLTTVEELDTTQTAIEELHQVPATPPKLAPEIPVPFRSPGALSEMSGTTAISSFSMVEAEFLEPKYILKHLPRLCDSTLAFLDHLAPDGADMHEDLINIRELQKPEAEFTEDYRDLDAVLNVYLRHYKNEENTYIHIRALHRALFGPNRDVVAAQTGLDLILYLTNALIFLKQTIYSARNSKETWDALRQLDNSFPSQFMRSLIAGASPTAGGDSGLFKETFELALELRTQLAILVLARQRAGDSPDEMIEEVFLRRDASTADDVSVLRGWNVPALGGDDSSLPQELEAQVFSRCEEIRDAFLVGDKSPGEAVTFLEEQFPWEPTILRLIHWVRLRRMELTNAIEELGGPAVIQRYIQQAIEETDSATERADVAQAAPLLPRKKRKSFGRDKRRTKRKFDPNAPLDVNAIDALKARERTSGSSSGVDIIPQLEEDITEPMIRNDQDDNEPKAEEQQIEEVEDRVMDPFADGNDNATLVGESQLEVPKEQEPVPQQIEEVEDRGLDPFADGNDNVTLVGESRHEVSKERESQQIEEAEEEAEEPATAGPPQNPAEWYKALKQVSQPQKENRPVRSIFDRQENARKVEFGNGFDDDSQPTPGPSNTAKGKQPAQSSPMKRKRPVIPDDDSEDEVFETHARGSRVEQQRQKAPVAKRVRMDPSSSSSASSTAPPSHQPPPCPAEPTSSLPPRRPLSLEERSASVTRELPPPSSYQAQYRLAQENQRFQARKAERKVREAWSPAEEEALMEYMAMFPSRFSQILVFDASDAGYGVLQNRTQVNLKDKVRTMAVNMIK</sequence>
<dbReference type="Proteomes" id="UP000002668">
    <property type="component" value="Genome"/>
</dbReference>
<dbReference type="VEuPathDB" id="FungiDB:LEMA_P061540.1"/>
<dbReference type="InParanoid" id="E4ZHX7"/>
<feature type="compositionally biased region" description="Acidic residues" evidence="1">
    <location>
        <begin position="649"/>
        <end position="659"/>
    </location>
</feature>
<dbReference type="STRING" id="985895.E4ZHX7"/>
<protein>
    <submittedName>
        <fullName evidence="2">Predicted protein</fullName>
    </submittedName>
</protein>
<feature type="compositionally biased region" description="Polar residues" evidence="1">
    <location>
        <begin position="62"/>
        <end position="72"/>
    </location>
</feature>
<feature type="compositionally biased region" description="Basic and acidic residues" evidence="1">
    <location>
        <begin position="684"/>
        <end position="703"/>
    </location>
</feature>
<evidence type="ECO:0000256" key="1">
    <source>
        <dbReference type="SAM" id="MobiDB-lite"/>
    </source>
</evidence>
<gene>
    <name evidence="2" type="ORF">LEMA_P061540.1</name>
</gene>
<evidence type="ECO:0000313" key="2">
    <source>
        <dbReference type="EMBL" id="CBX91120.1"/>
    </source>
</evidence>
<feature type="region of interest" description="Disordered" evidence="1">
    <location>
        <begin position="1"/>
        <end position="91"/>
    </location>
</feature>
<name>E4ZHX7_LEPMJ</name>
<feature type="compositionally biased region" description="Basic and acidic residues" evidence="1">
    <location>
        <begin position="636"/>
        <end position="648"/>
    </location>
</feature>
<keyword evidence="3" id="KW-1185">Reference proteome</keyword>
<dbReference type="OrthoDB" id="5398572at2759"/>
<organism evidence="3">
    <name type="scientific">Leptosphaeria maculans (strain JN3 / isolate v23.1.3 / race Av1-4-5-6-7-8)</name>
    <name type="common">Blackleg fungus</name>
    <name type="synonym">Phoma lingam</name>
    <dbReference type="NCBI Taxonomy" id="985895"/>
    <lineage>
        <taxon>Eukaryota</taxon>
        <taxon>Fungi</taxon>
        <taxon>Dikarya</taxon>
        <taxon>Ascomycota</taxon>
        <taxon>Pezizomycotina</taxon>
        <taxon>Dothideomycetes</taxon>
        <taxon>Pleosporomycetidae</taxon>
        <taxon>Pleosporales</taxon>
        <taxon>Pleosporineae</taxon>
        <taxon>Leptosphaeriaceae</taxon>
        <taxon>Plenodomus</taxon>
        <taxon>Plenodomus lingam/Leptosphaeria maculans species complex</taxon>
    </lineage>
</organism>
<dbReference type="OMA" id="KANCARF"/>